<keyword evidence="1" id="KW-0812">Transmembrane</keyword>
<evidence type="ECO:0000313" key="3">
    <source>
        <dbReference type="EMBL" id="GGP23344.1"/>
    </source>
</evidence>
<dbReference type="Pfam" id="PF13116">
    <property type="entry name" value="YhdP"/>
    <property type="match status" value="1"/>
</dbReference>
<accession>A0ABQ2PCS9</accession>
<dbReference type="InterPro" id="IPR025263">
    <property type="entry name" value="YhdP_central"/>
</dbReference>
<organism evidence="3 4">
    <name type="scientific">Silvimonas iriomotensis</name>
    <dbReference type="NCBI Taxonomy" id="449662"/>
    <lineage>
        <taxon>Bacteria</taxon>
        <taxon>Pseudomonadati</taxon>
        <taxon>Pseudomonadota</taxon>
        <taxon>Betaproteobacteria</taxon>
        <taxon>Neisseriales</taxon>
        <taxon>Chitinibacteraceae</taxon>
        <taxon>Silvimonas</taxon>
    </lineage>
</organism>
<keyword evidence="1" id="KW-1133">Transmembrane helix</keyword>
<name>A0ABQ2PCS9_9NEIS</name>
<keyword evidence="1" id="KW-0472">Membrane</keyword>
<proteinExistence type="predicted"/>
<evidence type="ECO:0000313" key="4">
    <source>
        <dbReference type="Proteomes" id="UP000637267"/>
    </source>
</evidence>
<evidence type="ECO:0000259" key="2">
    <source>
        <dbReference type="Pfam" id="PF13116"/>
    </source>
</evidence>
<protein>
    <recommendedName>
        <fullName evidence="2">YhdP central domain-containing protein</fullName>
    </recommendedName>
</protein>
<dbReference type="NCBIfam" id="TIGR02099">
    <property type="entry name" value="YhdP family protein"/>
    <property type="match status" value="1"/>
</dbReference>
<dbReference type="InterPro" id="IPR011836">
    <property type="entry name" value="YhdP"/>
</dbReference>
<feature type="domain" description="YhdP central" evidence="2">
    <location>
        <begin position="48"/>
        <end position="1284"/>
    </location>
</feature>
<evidence type="ECO:0000256" key="1">
    <source>
        <dbReference type="SAM" id="Phobius"/>
    </source>
</evidence>
<dbReference type="EMBL" id="BMLX01000005">
    <property type="protein sequence ID" value="GGP23344.1"/>
    <property type="molecule type" value="Genomic_DNA"/>
</dbReference>
<keyword evidence="4" id="KW-1185">Reference proteome</keyword>
<reference evidence="4" key="1">
    <citation type="journal article" date="2019" name="Int. J. Syst. Evol. Microbiol.">
        <title>The Global Catalogue of Microorganisms (GCM) 10K type strain sequencing project: providing services to taxonomists for standard genome sequencing and annotation.</title>
        <authorList>
            <consortium name="The Broad Institute Genomics Platform"/>
            <consortium name="The Broad Institute Genome Sequencing Center for Infectious Disease"/>
            <person name="Wu L."/>
            <person name="Ma J."/>
        </authorList>
    </citation>
    <scope>NUCLEOTIDE SEQUENCE [LARGE SCALE GENOMIC DNA]</scope>
    <source>
        <strain evidence="4">CGMCC 1.8859</strain>
    </source>
</reference>
<gene>
    <name evidence="3" type="ORF">GCM10010970_33440</name>
</gene>
<comment type="caution">
    <text evidence="3">The sequence shown here is derived from an EMBL/GenBank/DDBJ whole genome shotgun (WGS) entry which is preliminary data.</text>
</comment>
<feature type="transmembrane region" description="Helical" evidence="1">
    <location>
        <begin position="51"/>
        <end position="73"/>
    </location>
</feature>
<dbReference type="PANTHER" id="PTHR38690">
    <property type="entry name" value="PROTEASE-RELATED"/>
    <property type="match status" value="1"/>
</dbReference>
<dbReference type="PANTHER" id="PTHR38690:SF1">
    <property type="entry name" value="PROTEASE"/>
    <property type="match status" value="1"/>
</dbReference>
<dbReference type="Proteomes" id="UP000637267">
    <property type="component" value="Unassembled WGS sequence"/>
</dbReference>
<sequence>MRLLLIKYLIVLFDEPGYRACMTLLRSSSLKTLPGVLWSRLKGFLHWHYRLLLRLVLACALVFVGIALVWQFYLLPRLDEFRPWLQDRFAQATGSQIRFGRIEGGWRAFRPGFRIEGLTILNHDGSPALHLDTLDAEVAWWSLAAGQIRFRHLTVSAPNVEVMRDGNGVWHVAGFALAAGPQRGDNQLVNWFLNQDEVDVRGGTLRYVDALNGVAPVEARNMLLHVRRLFSRHSFQFAATPPQQIGQPFTLGGVWYGSDVGNWRNWTGHGRVVLPQVSLDALWQQLPANVLPVTVSSGTAGAKVDFSFGHGAITQADLDMDAHSLLATYGNRTLELPRFEGRLRWNGPGASQSLSFDGEQIATRDGVVCNECHLSWSRDQSGKRALALSNWQLDHLAGLREALPASLLAQIPDGQLAGLVHALQYNWQGDWDKPTHFSGKAGIDGFAVQWPGMLPQWGPVNIQTDFSDAGGTLHVDSNNFVLDYPEHFVEPVKLDQLAVIASWQRKAPGWHVNLDVARLTNKDMNVSVAGQYNWPGSGLGKLDLDGVIKGLEASRAYAYLPRGVGDDTLAWLKDSLPHGRAYDGKIQVHGNLQDFPFTGDKTGLFRITATAQDVTLRFANDWPEISGINGTLDFHGNSMLIHAQHAQTQKAQLTNVEASIPNLDHARVLVNGKAQDSTAGFMEYLKATPLHGMLASYIDPLKAEGNGELALKLEIPVDKPDDTKVAGTFRFSGNKLDFDHGAPALTAASGQIGFTETGMSFKDVTGQALGGPVQISGNTDKDGALRLQLAGKGQLSEAIGRFDAPLASRLRGQIAWQGQLLAGHEKLDLVLSSSMVGAAVDLPAPVGKAAAIARPLRLHVNGDKTGYDVDLAWDRTLQATLHQPATGSASGNLVLGTGPAVASKSGLVVSGGWPEVNVEDWYHFVDQEWHATDNATSAGLPGIAAVDLAFDRLSGWGRALNDVKLKASQTSLQNWQGEVASREMSGRFGWNGQGKGKVVAHLARVYLPLTASGGAPVESSPLRSLPAMDMTVDDFRYKSLQLGKLEMQGVQQGETWSLNKVSLDNPDGHFDMSGVWRQTNGKSHVSGQFGLASDDFGKLLARLGYPDTLRRAPGKVSGKVEWDGEPFPPDFQSMQGNINVDVKAGQFARIDPGAGRLLSILSLQSLTRRVQLDFRDVFSQGFEFDAIHGDSIIEKGVARTDNLVITGSSAQVLFRGAANFEAGTQDLRVRIVPVIGDSVAVATTIVNPIAGVAAFLLQRALKDPLGQLIAYEYDITGSMSDPKIQRVQEAALLENSVLRRARAMP</sequence>